<dbReference type="NCBIfam" id="NF007938">
    <property type="entry name" value="PRK10655.1"/>
    <property type="match status" value="1"/>
</dbReference>
<dbReference type="eggNOG" id="COG0531">
    <property type="taxonomic scope" value="Bacteria"/>
</dbReference>
<dbReference type="Gene3D" id="1.20.1740.10">
    <property type="entry name" value="Amino acid/polyamine transporter I"/>
    <property type="match status" value="1"/>
</dbReference>
<feature type="transmembrane region" description="Helical" evidence="6">
    <location>
        <begin position="52"/>
        <end position="70"/>
    </location>
</feature>
<proteinExistence type="inferred from homology"/>
<feature type="transmembrane region" description="Helical" evidence="6">
    <location>
        <begin position="235"/>
        <end position="259"/>
    </location>
</feature>
<keyword evidence="3 6" id="KW-0812">Transmembrane</keyword>
<feature type="transmembrane region" description="Helical" evidence="6">
    <location>
        <begin position="21"/>
        <end position="40"/>
    </location>
</feature>
<gene>
    <name evidence="7" type="ORF">GCWU000321_02015</name>
</gene>
<feature type="transmembrane region" description="Helical" evidence="6">
    <location>
        <begin position="363"/>
        <end position="385"/>
    </location>
</feature>
<dbReference type="GO" id="GO:0015496">
    <property type="term" value="F:putrescine:ornithine antiporter activity"/>
    <property type="evidence" value="ECO:0007669"/>
    <property type="project" value="InterPro"/>
</dbReference>
<dbReference type="PIRSF" id="PIRSF006060">
    <property type="entry name" value="AA_transporter"/>
    <property type="match status" value="1"/>
</dbReference>
<feature type="transmembrane region" description="Helical" evidence="6">
    <location>
        <begin position="422"/>
        <end position="438"/>
    </location>
</feature>
<organism evidence="7 8">
    <name type="scientific">Dialister invisus DSM 15470</name>
    <dbReference type="NCBI Taxonomy" id="592028"/>
    <lineage>
        <taxon>Bacteria</taxon>
        <taxon>Bacillati</taxon>
        <taxon>Bacillota</taxon>
        <taxon>Negativicutes</taxon>
        <taxon>Veillonellales</taxon>
        <taxon>Veillonellaceae</taxon>
        <taxon>Dialister</taxon>
    </lineage>
</organism>
<keyword evidence="2 6" id="KW-1003">Cell membrane</keyword>
<keyword evidence="6" id="KW-0813">Transport</keyword>
<dbReference type="NCBIfam" id="TIGR04299">
    <property type="entry name" value="antiport_PotE"/>
    <property type="match status" value="1"/>
</dbReference>
<feature type="transmembrane region" description="Helical" evidence="6">
    <location>
        <begin position="202"/>
        <end position="223"/>
    </location>
</feature>
<feature type="transmembrane region" description="Helical" evidence="6">
    <location>
        <begin position="102"/>
        <end position="125"/>
    </location>
</feature>
<evidence type="ECO:0000256" key="4">
    <source>
        <dbReference type="ARBA" id="ARBA00022989"/>
    </source>
</evidence>
<dbReference type="InterPro" id="IPR050367">
    <property type="entry name" value="APC_superfamily"/>
</dbReference>
<comment type="subcellular location">
    <subcellularLocation>
        <location evidence="1 6">Cell membrane</location>
        <topology evidence="1 6">Multi-pass membrane protein</topology>
    </subcellularLocation>
</comment>
<dbReference type="STRING" id="592028.GCWU000321_02015"/>
<dbReference type="PANTHER" id="PTHR42770">
    <property type="entry name" value="AMINO ACID TRANSPORTER-RELATED"/>
    <property type="match status" value="1"/>
</dbReference>
<keyword evidence="8" id="KW-1185">Reference proteome</keyword>
<comment type="caution">
    <text evidence="7">The sequence shown here is derived from an EMBL/GenBank/DDBJ whole genome shotgun (WGS) entry which is preliminary data.</text>
</comment>
<feature type="transmembrane region" description="Helical" evidence="6">
    <location>
        <begin position="397"/>
        <end position="416"/>
    </location>
</feature>
<reference evidence="7" key="1">
    <citation type="submission" date="2009-09" db="EMBL/GenBank/DDBJ databases">
        <authorList>
            <person name="Weinstock G."/>
            <person name="Sodergren E."/>
            <person name="Clifton S."/>
            <person name="Fulton L."/>
            <person name="Fulton B."/>
            <person name="Courtney L."/>
            <person name="Fronick C."/>
            <person name="Harrison M."/>
            <person name="Strong C."/>
            <person name="Farmer C."/>
            <person name="Delahaunty K."/>
            <person name="Markovic C."/>
            <person name="Hall O."/>
            <person name="Minx P."/>
            <person name="Tomlinson C."/>
            <person name="Mitreva M."/>
            <person name="Nelson J."/>
            <person name="Hou S."/>
            <person name="Wollam A."/>
            <person name="Pepin K.H."/>
            <person name="Johnson M."/>
            <person name="Bhonagiri V."/>
            <person name="Nash W.E."/>
            <person name="Warren W."/>
            <person name="Chinwalla A."/>
            <person name="Mardis E.R."/>
            <person name="Wilson R.K."/>
        </authorList>
    </citation>
    <scope>NUCLEOTIDE SEQUENCE [LARGE SCALE GENOMIC DNA]</scope>
    <source>
        <strain evidence="7">DSM 15470</strain>
    </source>
</reference>
<dbReference type="PANTHER" id="PTHR42770:SF6">
    <property type="entry name" value="PUTRESCINE TRANSPORTER POTE"/>
    <property type="match status" value="1"/>
</dbReference>
<evidence type="ECO:0000313" key="8">
    <source>
        <dbReference type="Proteomes" id="UP000004736"/>
    </source>
</evidence>
<dbReference type="HOGENOM" id="CLU_007946_1_0_9"/>
<accession>C9LR33</accession>
<feature type="transmembrane region" description="Helical" evidence="6">
    <location>
        <begin position="131"/>
        <end position="150"/>
    </location>
</feature>
<keyword evidence="4 6" id="KW-1133">Transmembrane helix</keyword>
<keyword evidence="5 6" id="KW-0472">Membrane</keyword>
<evidence type="ECO:0000256" key="5">
    <source>
        <dbReference type="ARBA" id="ARBA00023136"/>
    </source>
</evidence>
<dbReference type="InterPro" id="IPR002293">
    <property type="entry name" value="AA/rel_permease1"/>
</dbReference>
<protein>
    <recommendedName>
        <fullName evidence="6">Putrescine transporter</fullName>
    </recommendedName>
</protein>
<dbReference type="AlphaFoldDB" id="C9LR33"/>
<evidence type="ECO:0000256" key="3">
    <source>
        <dbReference type="ARBA" id="ARBA00022692"/>
    </source>
</evidence>
<feature type="transmembrane region" description="Helical" evidence="6">
    <location>
        <begin position="286"/>
        <end position="310"/>
    </location>
</feature>
<name>C9LR33_9FIRM</name>
<comment type="similarity">
    <text evidence="6">Belongs to the amino acid-polyamine-organocation (APC) superfamily. Basic amino acid/polyamine antiporter (APA) (TC 2.A.3.2) family.</text>
</comment>
<feature type="transmembrane region" description="Helical" evidence="6">
    <location>
        <begin position="162"/>
        <end position="182"/>
    </location>
</feature>
<evidence type="ECO:0000256" key="6">
    <source>
        <dbReference type="HAMAP-Rule" id="MF_02073"/>
    </source>
</evidence>
<dbReference type="HAMAP" id="MF_02073">
    <property type="entry name" value="Putrescine_transp"/>
    <property type="match status" value="1"/>
</dbReference>
<dbReference type="GO" id="GO:0005886">
    <property type="term" value="C:plasma membrane"/>
    <property type="evidence" value="ECO:0007669"/>
    <property type="project" value="UniProtKB-SubCell"/>
</dbReference>
<evidence type="ECO:0000313" key="7">
    <source>
        <dbReference type="EMBL" id="EEW98019.1"/>
    </source>
</evidence>
<dbReference type="Pfam" id="PF13520">
    <property type="entry name" value="AA_permease_2"/>
    <property type="match status" value="1"/>
</dbReference>
<sequence>MKGDLDNRKKGIMNNESKMSVTQLTILTAVNMMGSGIIMLPAKLAEVGGLSIVSWLVTAIGSMCLAYVFAKCGMYSRKQGGMNGYAEYTFGKSGSFICSTTYSFSLVIANIAIATSAVGYGSTFLGIRLDPITTCMATIGILWLTTFPNFGGASITGRIGTLTIWGVILPIFTLCTVGWFFFSGNMYATNWNVHDLPFGEAATNAITMTLWSFLGMESACANCEKVKNPEKSVPVAVLGGTFLCAVVYIISTNIMFGILPAQEIFESSAPFGLAFAAMFNNTVGHAVMGMMCIACLGSLLGWQFTVANVFKIAADVGYMPKFFAVVTEKGTPIRGMFILGAIQTVLALMTISPTLNEQFEQLVNLATVTNIIPYILSMAAVTSILKSAGRYQDVKSTGFIAIIASVYSLYACYASGLEAMTYAGLFTFACWTFFGFIGDHFNHISGNIDGGGVGNSSLMGNGG</sequence>
<feature type="transmembrane region" description="Helical" evidence="6">
    <location>
        <begin position="331"/>
        <end position="351"/>
    </location>
</feature>
<dbReference type="EMBL" id="ACIM02000001">
    <property type="protein sequence ID" value="EEW98019.1"/>
    <property type="molecule type" value="Genomic_DNA"/>
</dbReference>
<dbReference type="Proteomes" id="UP000004736">
    <property type="component" value="Unassembled WGS sequence"/>
</dbReference>
<evidence type="ECO:0000256" key="2">
    <source>
        <dbReference type="ARBA" id="ARBA00022475"/>
    </source>
</evidence>
<evidence type="ECO:0000256" key="1">
    <source>
        <dbReference type="ARBA" id="ARBA00004651"/>
    </source>
</evidence>
<dbReference type="InterPro" id="IPR027566">
    <property type="entry name" value="Symport/antiport_PotE"/>
</dbReference>